<dbReference type="SMART" id="SM00849">
    <property type="entry name" value="Lactamase_B"/>
    <property type="match status" value="1"/>
</dbReference>
<dbReference type="RefSeq" id="WP_353943958.1">
    <property type="nucleotide sequence ID" value="NZ_CP159534.1"/>
</dbReference>
<dbReference type="CDD" id="cd16277">
    <property type="entry name" value="metallo-hydrolase-like_MBL-fold"/>
    <property type="match status" value="1"/>
</dbReference>
<dbReference type="GO" id="GO:0046872">
    <property type="term" value="F:metal ion binding"/>
    <property type="evidence" value="ECO:0007669"/>
    <property type="project" value="UniProtKB-KW"/>
</dbReference>
<protein>
    <submittedName>
        <fullName evidence="6">MBL fold metallo-hydrolase</fullName>
    </submittedName>
</protein>
<feature type="domain" description="Metallo-beta-lactamase" evidence="5">
    <location>
        <begin position="62"/>
        <end position="276"/>
    </location>
</feature>
<evidence type="ECO:0000313" key="6">
    <source>
        <dbReference type="EMBL" id="XCJ72393.1"/>
    </source>
</evidence>
<accession>A0AAU8IUU1</accession>
<evidence type="ECO:0000259" key="5">
    <source>
        <dbReference type="SMART" id="SM00849"/>
    </source>
</evidence>
<evidence type="ECO:0000256" key="4">
    <source>
        <dbReference type="ARBA" id="ARBA00022833"/>
    </source>
</evidence>
<dbReference type="PANTHER" id="PTHR42978">
    <property type="entry name" value="QUORUM-QUENCHING LACTONASE YTNP-RELATED-RELATED"/>
    <property type="match status" value="1"/>
</dbReference>
<proteinExistence type="inferred from homology"/>
<organism evidence="6">
    <name type="scientific">Streptomyces tabacisoli</name>
    <dbReference type="NCBI Taxonomy" id="3156398"/>
    <lineage>
        <taxon>Bacteria</taxon>
        <taxon>Bacillati</taxon>
        <taxon>Actinomycetota</taxon>
        <taxon>Actinomycetes</taxon>
        <taxon>Kitasatosporales</taxon>
        <taxon>Streptomycetaceae</taxon>
        <taxon>Streptomyces</taxon>
    </lineage>
</organism>
<dbReference type="GO" id="GO:0016787">
    <property type="term" value="F:hydrolase activity"/>
    <property type="evidence" value="ECO:0007669"/>
    <property type="project" value="UniProtKB-KW"/>
</dbReference>
<keyword evidence="2" id="KW-0479">Metal-binding</keyword>
<sequence>MDTDIEHGRLGDVEIIKVVEVRAQPFGAAHEMVPGIEDAWRDGRDWLAPRFQDPDSGAVLVAVQAWVLRSEGRTIVVDPGVGNGRERPGTPHFSGLDTDFPDRLARAGVRPEDVDLVVNTHVHGDHVGWNTRNEGGSWVPTFPNATYLVPRADHDFFGPGGAARTLNDNHRFLFADSIAPVVAAGQAVLWEGQSHRIDGRLTLEPAPGHTPGSSVLRLASGTDRAVFAGDLLHTPAQFLAPTCSSAMCVDPAQSAASRVRVLGRAADERELVIPAHFPGPGAAEIRRDGAGFAVRRWQL</sequence>
<dbReference type="InterPro" id="IPR001279">
    <property type="entry name" value="Metallo-B-lactamas"/>
</dbReference>
<dbReference type="Gene3D" id="3.60.15.10">
    <property type="entry name" value="Ribonuclease Z/Hydroxyacylglutathione hydrolase-like"/>
    <property type="match status" value="1"/>
</dbReference>
<dbReference type="PANTHER" id="PTHR42978:SF6">
    <property type="entry name" value="QUORUM-QUENCHING LACTONASE YTNP-RELATED"/>
    <property type="match status" value="1"/>
</dbReference>
<dbReference type="SUPFAM" id="SSF56281">
    <property type="entry name" value="Metallo-hydrolase/oxidoreductase"/>
    <property type="match status" value="1"/>
</dbReference>
<dbReference type="InterPro" id="IPR051013">
    <property type="entry name" value="MBL_superfamily_lactonases"/>
</dbReference>
<dbReference type="KEGG" id="stac:ABII15_21590"/>
<comment type="similarity">
    <text evidence="1">Belongs to the metallo-beta-lactamase superfamily.</text>
</comment>
<evidence type="ECO:0000256" key="3">
    <source>
        <dbReference type="ARBA" id="ARBA00022801"/>
    </source>
</evidence>
<evidence type="ECO:0000256" key="1">
    <source>
        <dbReference type="ARBA" id="ARBA00007749"/>
    </source>
</evidence>
<name>A0AAU8IUU1_9ACTN</name>
<gene>
    <name evidence="6" type="ORF">ABII15_21590</name>
</gene>
<keyword evidence="4" id="KW-0862">Zinc</keyword>
<reference evidence="6" key="1">
    <citation type="submission" date="2024-06" db="EMBL/GenBank/DDBJ databases">
        <title>Streptomyces sp. strain HUAS MG91 genome sequences.</title>
        <authorList>
            <person name="Mo P."/>
        </authorList>
    </citation>
    <scope>NUCLEOTIDE SEQUENCE</scope>
    <source>
        <strain evidence="6">HUAS MG91</strain>
    </source>
</reference>
<dbReference type="AlphaFoldDB" id="A0AAU8IUU1"/>
<dbReference type="EMBL" id="CP159534">
    <property type="protein sequence ID" value="XCJ72393.1"/>
    <property type="molecule type" value="Genomic_DNA"/>
</dbReference>
<dbReference type="InterPro" id="IPR036866">
    <property type="entry name" value="RibonucZ/Hydroxyglut_hydro"/>
</dbReference>
<dbReference type="Pfam" id="PF00753">
    <property type="entry name" value="Lactamase_B"/>
    <property type="match status" value="1"/>
</dbReference>
<evidence type="ECO:0000256" key="2">
    <source>
        <dbReference type="ARBA" id="ARBA00022723"/>
    </source>
</evidence>
<keyword evidence="3" id="KW-0378">Hydrolase</keyword>